<keyword evidence="2" id="KW-1185">Reference proteome</keyword>
<proteinExistence type="predicted"/>
<dbReference type="RefSeq" id="WP_390322631.1">
    <property type="nucleotide sequence ID" value="NZ_JBHRTP010000007.1"/>
</dbReference>
<gene>
    <name evidence="1" type="ORF">ACFOFO_02555</name>
</gene>
<sequence>MKSRTSSLKNSLALLNRPCYCKRGASVGSLLRRYAISRATVLAVVVAKVSRRKSY</sequence>
<dbReference type="EMBL" id="JBHRTP010000007">
    <property type="protein sequence ID" value="MFC3106849.1"/>
    <property type="molecule type" value="Genomic_DNA"/>
</dbReference>
<evidence type="ECO:0000313" key="1">
    <source>
        <dbReference type="EMBL" id="MFC3106849.1"/>
    </source>
</evidence>
<reference evidence="2" key="1">
    <citation type="journal article" date="2019" name="Int. J. Syst. Evol. Microbiol.">
        <title>The Global Catalogue of Microorganisms (GCM) 10K type strain sequencing project: providing services to taxonomists for standard genome sequencing and annotation.</title>
        <authorList>
            <consortium name="The Broad Institute Genomics Platform"/>
            <consortium name="The Broad Institute Genome Sequencing Center for Infectious Disease"/>
            <person name="Wu L."/>
            <person name="Ma J."/>
        </authorList>
    </citation>
    <scope>NUCLEOTIDE SEQUENCE [LARGE SCALE GENOMIC DNA]</scope>
    <source>
        <strain evidence="2">KCTC 42986</strain>
    </source>
</reference>
<accession>A0ABV7EVV9</accession>
<comment type="caution">
    <text evidence="1">The sequence shown here is derived from an EMBL/GenBank/DDBJ whole genome shotgun (WGS) entry which is preliminary data.</text>
</comment>
<dbReference type="Proteomes" id="UP001595530">
    <property type="component" value="Unassembled WGS sequence"/>
</dbReference>
<protein>
    <submittedName>
        <fullName evidence="1">Uncharacterized protein</fullName>
    </submittedName>
</protein>
<organism evidence="1 2">
    <name type="scientific">Undibacterium arcticum</name>
    <dbReference type="NCBI Taxonomy" id="1762892"/>
    <lineage>
        <taxon>Bacteria</taxon>
        <taxon>Pseudomonadati</taxon>
        <taxon>Pseudomonadota</taxon>
        <taxon>Betaproteobacteria</taxon>
        <taxon>Burkholderiales</taxon>
        <taxon>Oxalobacteraceae</taxon>
        <taxon>Undibacterium</taxon>
    </lineage>
</organism>
<name>A0ABV7EVV9_9BURK</name>
<evidence type="ECO:0000313" key="2">
    <source>
        <dbReference type="Proteomes" id="UP001595530"/>
    </source>
</evidence>